<dbReference type="RefSeq" id="WP_382760611.1">
    <property type="nucleotide sequence ID" value="NZ_JBHXKZ010000001.1"/>
</dbReference>
<dbReference type="Proteomes" id="UP001598352">
    <property type="component" value="Unassembled WGS sequence"/>
</dbReference>
<accession>A0ABW6ESG6</accession>
<sequence>MIERLPPGNPAELYLRISYTDSLSGTPHADTLERWDVAVLHAQDDFAVGSMVFYRVHLDRGVHAAHAMEDESEDLAEIASVILDAETGYFTDEVSEALEYVGSAMLVMDRVTLDEAWRGFGLGAVLAIEAIHRLMPGCRAIVCSPGIADIREHRLRERAEWDRVTRKIARGWESIGFRRHRDHVFLLSPTSLVLEEQRDVLRGTAAGLAASWKAADRLAGERAQ</sequence>
<keyword evidence="2" id="KW-1185">Reference proteome</keyword>
<protein>
    <recommendedName>
        <fullName evidence="3">N-acetyltransferase domain-containing protein</fullName>
    </recommendedName>
</protein>
<comment type="caution">
    <text evidence="1">The sequence shown here is derived from an EMBL/GenBank/DDBJ whole genome shotgun (WGS) entry which is preliminary data.</text>
</comment>
<evidence type="ECO:0008006" key="3">
    <source>
        <dbReference type="Google" id="ProtNLM"/>
    </source>
</evidence>
<reference evidence="1 2" key="1">
    <citation type="submission" date="2024-09" db="EMBL/GenBank/DDBJ databases">
        <title>The Natural Products Discovery Center: Release of the First 8490 Sequenced Strains for Exploring Actinobacteria Biosynthetic Diversity.</title>
        <authorList>
            <person name="Kalkreuter E."/>
            <person name="Kautsar S.A."/>
            <person name="Yang D."/>
            <person name="Bader C.D."/>
            <person name="Teijaro C.N."/>
            <person name="Fluegel L."/>
            <person name="Davis C.M."/>
            <person name="Simpson J.R."/>
            <person name="Lauterbach L."/>
            <person name="Steele A.D."/>
            <person name="Gui C."/>
            <person name="Meng S."/>
            <person name="Li G."/>
            <person name="Viehrig K."/>
            <person name="Ye F."/>
            <person name="Su P."/>
            <person name="Kiefer A.F."/>
            <person name="Nichols A."/>
            <person name="Cepeda A.J."/>
            <person name="Yan W."/>
            <person name="Fan B."/>
            <person name="Jiang Y."/>
            <person name="Adhikari A."/>
            <person name="Zheng C.-J."/>
            <person name="Schuster L."/>
            <person name="Cowan T.M."/>
            <person name="Smanski M.J."/>
            <person name="Chevrette M.G."/>
            <person name="De Carvalho L.P.S."/>
            <person name="Shen B."/>
        </authorList>
    </citation>
    <scope>NUCLEOTIDE SEQUENCE [LARGE SCALE GENOMIC DNA]</scope>
    <source>
        <strain evidence="1 2">NPDC058428</strain>
    </source>
</reference>
<organism evidence="1 2">
    <name type="scientific">Streptomyces rubiginosohelvolus</name>
    <dbReference type="NCBI Taxonomy" id="67362"/>
    <lineage>
        <taxon>Bacteria</taxon>
        <taxon>Bacillati</taxon>
        <taxon>Actinomycetota</taxon>
        <taxon>Actinomycetes</taxon>
        <taxon>Kitasatosporales</taxon>
        <taxon>Streptomycetaceae</taxon>
        <taxon>Streptomyces</taxon>
    </lineage>
</organism>
<gene>
    <name evidence="1" type="ORF">ACFWOQ_01610</name>
</gene>
<proteinExistence type="predicted"/>
<dbReference type="EMBL" id="JBHXKZ010000001">
    <property type="protein sequence ID" value="MFD4821256.1"/>
    <property type="molecule type" value="Genomic_DNA"/>
</dbReference>
<name>A0ABW6ESG6_9ACTN</name>
<evidence type="ECO:0000313" key="2">
    <source>
        <dbReference type="Proteomes" id="UP001598352"/>
    </source>
</evidence>
<evidence type="ECO:0000313" key="1">
    <source>
        <dbReference type="EMBL" id="MFD4821256.1"/>
    </source>
</evidence>